<organism evidence="1 2">
    <name type="scientific">Alternaria gaisen</name>
    <dbReference type="NCBI Taxonomy" id="167740"/>
    <lineage>
        <taxon>Eukaryota</taxon>
        <taxon>Fungi</taxon>
        <taxon>Dikarya</taxon>
        <taxon>Ascomycota</taxon>
        <taxon>Pezizomycotina</taxon>
        <taxon>Dothideomycetes</taxon>
        <taxon>Pleosporomycetidae</taxon>
        <taxon>Pleosporales</taxon>
        <taxon>Pleosporineae</taxon>
        <taxon>Pleosporaceae</taxon>
        <taxon>Alternaria</taxon>
        <taxon>Alternaria sect. Alternaria</taxon>
    </lineage>
</organism>
<reference evidence="1 2" key="1">
    <citation type="journal article" date="2019" name="bioRxiv">
        <title>Genomics, evolutionary history and diagnostics of the Alternaria alternata species group including apple and Asian pear pathotypes.</title>
        <authorList>
            <person name="Armitage A.D."/>
            <person name="Cockerton H.M."/>
            <person name="Sreenivasaprasad S."/>
            <person name="Woodhall J.W."/>
            <person name="Lane C.R."/>
            <person name="Harrison R.J."/>
            <person name="Clarkson J.P."/>
        </authorList>
    </citation>
    <scope>NUCLEOTIDE SEQUENCE [LARGE SCALE GENOMIC DNA]</scope>
    <source>
        <strain evidence="1 2">FERA 650</strain>
    </source>
</reference>
<dbReference type="Proteomes" id="UP000293547">
    <property type="component" value="Unassembled WGS sequence"/>
</dbReference>
<comment type="caution">
    <text evidence="1">The sequence shown here is derived from an EMBL/GenBank/DDBJ whole genome shotgun (WGS) entry which is preliminary data.</text>
</comment>
<name>A0ACB6F5N7_9PLEO</name>
<evidence type="ECO:0000313" key="1">
    <source>
        <dbReference type="EMBL" id="KAB2099682.1"/>
    </source>
</evidence>
<dbReference type="EMBL" id="PDWZ02000016">
    <property type="protein sequence ID" value="KAB2099682.1"/>
    <property type="molecule type" value="Genomic_DNA"/>
</dbReference>
<gene>
    <name evidence="1" type="ORF">AG0111_0g12164</name>
</gene>
<accession>A0ACB6F5N7</accession>
<proteinExistence type="predicted"/>
<evidence type="ECO:0000313" key="2">
    <source>
        <dbReference type="Proteomes" id="UP000293547"/>
    </source>
</evidence>
<protein>
    <submittedName>
        <fullName evidence="1">Uncharacterized protein</fullName>
    </submittedName>
</protein>
<sequence length="315" mass="35791">MAEPPHVPLLLKLRLSSDKLRQEQLRNDAVAKSKLPEPDADNAISATEQVIAGEAPGVNAQETRRVTRGMRALGSTQMGSTQMGSTQMGSTQMGSTQMGGTQMLVTQMLVTQMDGTQISGMQEGVNQMGTMPVPRDFALDPPGLIPRSHFTDPEERRQYVWDTRHLRPARVKTTPPAALARRRREDAAFEAATQKRLKEEREARETNEEEFRRRREEFIAKDKKARRWAKAIEDDMEFWYKSSLARNIKNGADPNPEELEQRRKLKQDGMMRGMNPFPGVKGDMMSSEDKKKEIEEMREFLALQAAKGETYFPPR</sequence>
<keyword evidence="2" id="KW-1185">Reference proteome</keyword>